<feature type="region of interest" description="Disordered" evidence="13">
    <location>
        <begin position="1"/>
        <end position="28"/>
    </location>
</feature>
<keyword evidence="8" id="KW-0720">Serine protease</keyword>
<evidence type="ECO:0000256" key="1">
    <source>
        <dbReference type="ARBA" id="ARBA00004576"/>
    </source>
</evidence>
<keyword evidence="4" id="KW-0926">Vacuole</keyword>
<name>S9R4P6_SCHOY</name>
<evidence type="ECO:0000256" key="7">
    <source>
        <dbReference type="ARBA" id="ARBA00022801"/>
    </source>
</evidence>
<protein>
    <submittedName>
        <fullName evidence="17">Dipeptidyl peptidase</fullName>
    </submittedName>
</protein>
<sequence>MNGHGVEPSIAGRNGSVTKQHWRKRSAIVSSQDVKAVLQSIEGQDDTDKSTESNDSRKNARKKRQFIYYSLVGVLSLFVGSLVLYSFYIFINKHKFRGIVTPTEKHRLSTSQFDDGSLMPFVQEIEWVISKEGVVLYYDRSNFLPVFFLPHGNPSGPSMHLSAFHIKEVCNSLTQKVVSSDLEYVAYFCGRKKRWRYSVYNEIFILERSTGRVTTLKQNSQIIVAEWAPAGHRMAFVDGSNLYVWEGFDLPIIPVTEVEESEYIMNGIADWLYEEEILMSPTALWWSKDGTCLSYLSFNDSLIPKYIISQNVIVPAQGDASANQDLFRYPRPGDPIPIVQLLGVCFSPESVTHHHFFTAEESPLDEFYIQDVSWIQDDSVMFVETSRGSSRRLTHKYDLTTSSLETLYEEVEKYTLPPCSSSQIQSVVWQSKTGYVRYMGNPQRKRLAFFSFDDDNFVYITPDDLYVLEFWLVEKFIFYTAIRPSSSYVSILCLSTEFAAQVEIEVPPSNGAKSVKISPDANYMLLNYLGPGIPTQAIYSLNACLGDWMNSISTGDVSWNGGLIPTLLYIVEDNKELHTAALNYEFPSKYTESVDIHNITAFFQEIRPKNFDPRKKYATVFEIYGAPGSQLVTGKYEMDANELMASSLDILVVKVDLRKITTSNLLGNDFLALPGYWVDILEWYTHKPYIDNSRLGIWGWSFGGYLVLKILEITDMISSALVVAPVVDWRFYDSYYAENLLGAYSADTKDRYEQSALHISENIKNIRSILIIHGAKDDNVHLENTYHLTSSLIKNNMENFVQLIIPEANHDFSNIQVYPYLKKKIATFFGSCFQHL</sequence>
<dbReference type="InterPro" id="IPR002469">
    <property type="entry name" value="Peptidase_S9B_N"/>
</dbReference>
<dbReference type="HOGENOM" id="CLU_334677_0_0_1"/>
<dbReference type="RefSeq" id="XP_013018950.1">
    <property type="nucleotide sequence ID" value="XM_013163496.1"/>
</dbReference>
<comment type="similarity">
    <text evidence="2">Belongs to the peptidase S9B family.</text>
</comment>
<organism evidence="17 18">
    <name type="scientific">Schizosaccharomyces octosporus (strain yFS286)</name>
    <name type="common">Fission yeast</name>
    <name type="synonym">Octosporomyces octosporus</name>
    <dbReference type="NCBI Taxonomy" id="483514"/>
    <lineage>
        <taxon>Eukaryota</taxon>
        <taxon>Fungi</taxon>
        <taxon>Dikarya</taxon>
        <taxon>Ascomycota</taxon>
        <taxon>Taphrinomycotina</taxon>
        <taxon>Schizosaccharomycetes</taxon>
        <taxon>Schizosaccharomycetales</taxon>
        <taxon>Schizosaccharomycetaceae</taxon>
        <taxon>Schizosaccharomyces</taxon>
    </lineage>
</organism>
<evidence type="ECO:0000256" key="10">
    <source>
        <dbReference type="ARBA" id="ARBA00022989"/>
    </source>
</evidence>
<dbReference type="GO" id="GO:0006508">
    <property type="term" value="P:proteolysis"/>
    <property type="evidence" value="ECO:0007669"/>
    <property type="project" value="UniProtKB-KW"/>
</dbReference>
<evidence type="ECO:0000256" key="11">
    <source>
        <dbReference type="ARBA" id="ARBA00023136"/>
    </source>
</evidence>
<evidence type="ECO:0000256" key="12">
    <source>
        <dbReference type="ARBA" id="ARBA00023180"/>
    </source>
</evidence>
<keyword evidence="12" id="KW-0325">Glycoprotein</keyword>
<evidence type="ECO:0000256" key="14">
    <source>
        <dbReference type="SAM" id="Phobius"/>
    </source>
</evidence>
<accession>S9R4P6</accession>
<dbReference type="Proteomes" id="UP000016088">
    <property type="component" value="Unassembled WGS sequence"/>
</dbReference>
<keyword evidence="11 14" id="KW-0472">Membrane</keyword>
<keyword evidence="18" id="KW-1185">Reference proteome</keyword>
<dbReference type="SUPFAM" id="SSF53474">
    <property type="entry name" value="alpha/beta-Hydrolases"/>
    <property type="match status" value="1"/>
</dbReference>
<feature type="domain" description="Peptidase S9 prolyl oligopeptidase catalytic" evidence="15">
    <location>
        <begin position="679"/>
        <end position="834"/>
    </location>
</feature>
<comment type="subcellular location">
    <subcellularLocation>
        <location evidence="1">Vacuole membrane</location>
        <topology evidence="1">Single-pass type II membrane protein</topology>
    </subcellularLocation>
</comment>
<feature type="domain" description="Dipeptidylpeptidase IV N-terminal" evidence="16">
    <location>
        <begin position="179"/>
        <end position="535"/>
    </location>
</feature>
<dbReference type="eggNOG" id="KOG2100">
    <property type="taxonomic scope" value="Eukaryota"/>
</dbReference>
<dbReference type="VEuPathDB" id="FungiDB:SOCG_01076"/>
<evidence type="ECO:0000256" key="4">
    <source>
        <dbReference type="ARBA" id="ARBA00022554"/>
    </source>
</evidence>
<dbReference type="Pfam" id="PF00930">
    <property type="entry name" value="DPPIV_N"/>
    <property type="match status" value="1"/>
</dbReference>
<keyword evidence="7" id="KW-0378">Hydrolase</keyword>
<dbReference type="OrthoDB" id="16520at2759"/>
<dbReference type="MEROPS" id="S09.A93"/>
<evidence type="ECO:0000256" key="5">
    <source>
        <dbReference type="ARBA" id="ARBA00022670"/>
    </source>
</evidence>
<dbReference type="GO" id="GO:0008239">
    <property type="term" value="F:dipeptidyl-peptidase activity"/>
    <property type="evidence" value="ECO:0007669"/>
    <property type="project" value="TreeGrafter"/>
</dbReference>
<evidence type="ECO:0000256" key="8">
    <source>
        <dbReference type="ARBA" id="ARBA00022825"/>
    </source>
</evidence>
<dbReference type="GO" id="GO:0005774">
    <property type="term" value="C:vacuolar membrane"/>
    <property type="evidence" value="ECO:0007669"/>
    <property type="project" value="UniProtKB-SubCell"/>
</dbReference>
<dbReference type="PANTHER" id="PTHR11731">
    <property type="entry name" value="PROTEASE FAMILY S9B,C DIPEPTIDYL-PEPTIDASE IV-RELATED"/>
    <property type="match status" value="1"/>
</dbReference>
<evidence type="ECO:0000259" key="15">
    <source>
        <dbReference type="Pfam" id="PF00326"/>
    </source>
</evidence>
<evidence type="ECO:0000256" key="3">
    <source>
        <dbReference type="ARBA" id="ARBA00022438"/>
    </source>
</evidence>
<evidence type="ECO:0000313" key="18">
    <source>
        <dbReference type="Proteomes" id="UP000016088"/>
    </source>
</evidence>
<keyword evidence="3" id="KW-0031">Aminopeptidase</keyword>
<keyword evidence="5" id="KW-0645">Protease</keyword>
<feature type="transmembrane region" description="Helical" evidence="14">
    <location>
        <begin position="66"/>
        <end position="91"/>
    </location>
</feature>
<dbReference type="EMBL" id="KE503207">
    <property type="protein sequence ID" value="EPX73325.1"/>
    <property type="molecule type" value="Genomic_DNA"/>
</dbReference>
<dbReference type="GO" id="GO:0004177">
    <property type="term" value="F:aminopeptidase activity"/>
    <property type="evidence" value="ECO:0007669"/>
    <property type="project" value="UniProtKB-KW"/>
</dbReference>
<keyword evidence="6 14" id="KW-0812">Transmembrane</keyword>
<keyword evidence="9" id="KW-0735">Signal-anchor</keyword>
<evidence type="ECO:0000256" key="9">
    <source>
        <dbReference type="ARBA" id="ARBA00022968"/>
    </source>
</evidence>
<dbReference type="Gene3D" id="3.40.50.1820">
    <property type="entry name" value="alpha/beta hydrolase"/>
    <property type="match status" value="1"/>
</dbReference>
<dbReference type="Pfam" id="PF00326">
    <property type="entry name" value="Peptidase_S9"/>
    <property type="match status" value="1"/>
</dbReference>
<keyword evidence="10 14" id="KW-1133">Transmembrane helix</keyword>
<dbReference type="GO" id="GO:0008236">
    <property type="term" value="F:serine-type peptidase activity"/>
    <property type="evidence" value="ECO:0007669"/>
    <property type="project" value="UniProtKB-KW"/>
</dbReference>
<dbReference type="InterPro" id="IPR001375">
    <property type="entry name" value="Peptidase_S9_cat"/>
</dbReference>
<dbReference type="InterPro" id="IPR029058">
    <property type="entry name" value="AB_hydrolase_fold"/>
</dbReference>
<reference evidence="17 18" key="1">
    <citation type="journal article" date="2011" name="Science">
        <title>Comparative functional genomics of the fission yeasts.</title>
        <authorList>
            <person name="Rhind N."/>
            <person name="Chen Z."/>
            <person name="Yassour M."/>
            <person name="Thompson D.A."/>
            <person name="Haas B.J."/>
            <person name="Habib N."/>
            <person name="Wapinski I."/>
            <person name="Roy S."/>
            <person name="Lin M.F."/>
            <person name="Heiman D.I."/>
            <person name="Young S.K."/>
            <person name="Furuya K."/>
            <person name="Guo Y."/>
            <person name="Pidoux A."/>
            <person name="Chen H.M."/>
            <person name="Robbertse B."/>
            <person name="Goldberg J.M."/>
            <person name="Aoki K."/>
            <person name="Bayne E.H."/>
            <person name="Berlin A.M."/>
            <person name="Desjardins C.A."/>
            <person name="Dobbs E."/>
            <person name="Dukaj L."/>
            <person name="Fan L."/>
            <person name="FitzGerald M.G."/>
            <person name="French C."/>
            <person name="Gujja S."/>
            <person name="Hansen K."/>
            <person name="Keifenheim D."/>
            <person name="Levin J.Z."/>
            <person name="Mosher R.A."/>
            <person name="Mueller C.A."/>
            <person name="Pfiffner J."/>
            <person name="Priest M."/>
            <person name="Russ C."/>
            <person name="Smialowska A."/>
            <person name="Swoboda P."/>
            <person name="Sykes S.M."/>
            <person name="Vaughn M."/>
            <person name="Vengrova S."/>
            <person name="Yoder R."/>
            <person name="Zeng Q."/>
            <person name="Allshire R."/>
            <person name="Baulcombe D."/>
            <person name="Birren B.W."/>
            <person name="Brown W."/>
            <person name="Ekwall K."/>
            <person name="Kellis M."/>
            <person name="Leatherwood J."/>
            <person name="Levin H."/>
            <person name="Margalit H."/>
            <person name="Martienssen R."/>
            <person name="Nieduszynski C.A."/>
            <person name="Spatafora J.W."/>
            <person name="Friedman N."/>
            <person name="Dalgaard J.Z."/>
            <person name="Baumann P."/>
            <person name="Niki H."/>
            <person name="Regev A."/>
            <person name="Nusbaum C."/>
        </authorList>
    </citation>
    <scope>NUCLEOTIDE SEQUENCE [LARGE SCALE GENOMIC DNA]</scope>
    <source>
        <strain evidence="18">yFS286</strain>
    </source>
</reference>
<evidence type="ECO:0000256" key="13">
    <source>
        <dbReference type="SAM" id="MobiDB-lite"/>
    </source>
</evidence>
<evidence type="ECO:0000313" key="17">
    <source>
        <dbReference type="EMBL" id="EPX73325.1"/>
    </source>
</evidence>
<dbReference type="AlphaFoldDB" id="S9R4P6"/>
<evidence type="ECO:0000259" key="16">
    <source>
        <dbReference type="Pfam" id="PF00930"/>
    </source>
</evidence>
<dbReference type="SUPFAM" id="SSF82171">
    <property type="entry name" value="DPP6 N-terminal domain-like"/>
    <property type="match status" value="1"/>
</dbReference>
<evidence type="ECO:0000256" key="6">
    <source>
        <dbReference type="ARBA" id="ARBA00022692"/>
    </source>
</evidence>
<dbReference type="Gene3D" id="2.140.10.30">
    <property type="entry name" value="Dipeptidylpeptidase IV, N-terminal domain"/>
    <property type="match status" value="1"/>
</dbReference>
<dbReference type="OMA" id="IRWKSYN"/>
<dbReference type="GeneID" id="25030060"/>
<proteinExistence type="inferred from homology"/>
<dbReference type="GO" id="GO:0005886">
    <property type="term" value="C:plasma membrane"/>
    <property type="evidence" value="ECO:0007669"/>
    <property type="project" value="TreeGrafter"/>
</dbReference>
<dbReference type="PANTHER" id="PTHR11731:SF200">
    <property type="entry name" value="DIPEPTIDYL PEPTIDASE 10, ISOFORM B"/>
    <property type="match status" value="1"/>
</dbReference>
<gene>
    <name evidence="17" type="ORF">SOCG_01076</name>
</gene>
<dbReference type="InterPro" id="IPR050278">
    <property type="entry name" value="Serine_Prot_S9B/DPPIV"/>
</dbReference>
<evidence type="ECO:0000256" key="2">
    <source>
        <dbReference type="ARBA" id="ARBA00006150"/>
    </source>
</evidence>